<dbReference type="EMBL" id="RDBE01000008">
    <property type="protein sequence ID" value="RLV48699.1"/>
    <property type="molecule type" value="Genomic_DNA"/>
</dbReference>
<dbReference type="SUPFAM" id="SSF55486">
    <property type="entry name" value="Metalloproteases ('zincins'), catalytic domain"/>
    <property type="match status" value="1"/>
</dbReference>
<keyword evidence="7 9" id="KW-0482">Metalloprotease</keyword>
<dbReference type="Gene3D" id="3.10.450.490">
    <property type="match status" value="1"/>
</dbReference>
<dbReference type="PANTHER" id="PTHR33794:SF1">
    <property type="entry name" value="BACILLOLYSIN"/>
    <property type="match status" value="1"/>
</dbReference>
<gene>
    <name evidence="14" type="ORF">D9V37_13290</name>
</gene>
<evidence type="ECO:0000256" key="9">
    <source>
        <dbReference type="RuleBase" id="RU366073"/>
    </source>
</evidence>
<accession>A0A3L8P249</accession>
<evidence type="ECO:0000256" key="5">
    <source>
        <dbReference type="ARBA" id="ARBA00022801"/>
    </source>
</evidence>
<evidence type="ECO:0000256" key="3">
    <source>
        <dbReference type="ARBA" id="ARBA00022723"/>
    </source>
</evidence>
<name>A0A3L8P249_9ACTN</name>
<evidence type="ECO:0000259" key="11">
    <source>
        <dbReference type="Pfam" id="PF01447"/>
    </source>
</evidence>
<dbReference type="AlphaFoldDB" id="A0A3L8P249"/>
<dbReference type="InterPro" id="IPR001570">
    <property type="entry name" value="Peptidase_M4_C_domain"/>
</dbReference>
<evidence type="ECO:0000259" key="12">
    <source>
        <dbReference type="Pfam" id="PF02868"/>
    </source>
</evidence>
<evidence type="ECO:0000256" key="4">
    <source>
        <dbReference type="ARBA" id="ARBA00022729"/>
    </source>
</evidence>
<evidence type="ECO:0000256" key="6">
    <source>
        <dbReference type="ARBA" id="ARBA00022833"/>
    </source>
</evidence>
<keyword evidence="9" id="KW-0964">Secreted</keyword>
<keyword evidence="2 9" id="KW-0645">Protease</keyword>
<dbReference type="EC" id="3.4.24.-" evidence="9"/>
<feature type="domain" description="Peptidase M4 C-terminal" evidence="12">
    <location>
        <begin position="372"/>
        <end position="544"/>
    </location>
</feature>
<dbReference type="Gene3D" id="1.10.390.10">
    <property type="entry name" value="Neutral Protease Domain 2"/>
    <property type="match status" value="1"/>
</dbReference>
<feature type="domain" description="FTP" evidence="13">
    <location>
        <begin position="97"/>
        <end position="141"/>
    </location>
</feature>
<evidence type="ECO:0000256" key="8">
    <source>
        <dbReference type="PIRSR" id="PIRSR623612-1"/>
    </source>
</evidence>
<comment type="caution">
    <text evidence="14">The sequence shown here is derived from an EMBL/GenBank/DDBJ whole genome shotgun (WGS) entry which is preliminary data.</text>
</comment>
<dbReference type="InterPro" id="IPR050728">
    <property type="entry name" value="Zinc_Metalloprotease_M4"/>
</dbReference>
<evidence type="ECO:0000256" key="1">
    <source>
        <dbReference type="ARBA" id="ARBA00009388"/>
    </source>
</evidence>
<protein>
    <recommendedName>
        <fullName evidence="9">Neutral metalloproteinase</fullName>
        <ecNumber evidence="9">3.4.24.-</ecNumber>
    </recommendedName>
</protein>
<comment type="function">
    <text evidence="9">Extracellular zinc metalloprotease.</text>
</comment>
<dbReference type="OrthoDB" id="291295at2"/>
<feature type="active site" evidence="8">
    <location>
        <position position="362"/>
    </location>
</feature>
<proteinExistence type="inferred from homology"/>
<dbReference type="PANTHER" id="PTHR33794">
    <property type="entry name" value="BACILLOLYSIN"/>
    <property type="match status" value="1"/>
</dbReference>
<evidence type="ECO:0000256" key="7">
    <source>
        <dbReference type="ARBA" id="ARBA00023049"/>
    </source>
</evidence>
<dbReference type="PRINTS" id="PR00730">
    <property type="entry name" value="THERMOLYSIN"/>
</dbReference>
<evidence type="ECO:0000256" key="10">
    <source>
        <dbReference type="SAM" id="MobiDB-lite"/>
    </source>
</evidence>
<keyword evidence="15" id="KW-1185">Reference proteome</keyword>
<dbReference type="InterPro" id="IPR023612">
    <property type="entry name" value="Peptidase_M4"/>
</dbReference>
<evidence type="ECO:0000313" key="14">
    <source>
        <dbReference type="EMBL" id="RLV48699.1"/>
    </source>
</evidence>
<evidence type="ECO:0000256" key="2">
    <source>
        <dbReference type="ARBA" id="ARBA00022670"/>
    </source>
</evidence>
<keyword evidence="4" id="KW-0732">Signal</keyword>
<comment type="similarity">
    <text evidence="1 9">Belongs to the peptidase M4 family.</text>
</comment>
<comment type="subcellular location">
    <subcellularLocation>
        <location evidence="9">Secreted</location>
    </subcellularLocation>
</comment>
<reference evidence="14 15" key="1">
    <citation type="submission" date="2018-10" db="EMBL/GenBank/DDBJ databases">
        <title>Marmoricola sp. 4Q3S-7 whole genome shotgun sequence.</title>
        <authorList>
            <person name="Li F."/>
        </authorList>
    </citation>
    <scope>NUCLEOTIDE SEQUENCE [LARGE SCALE GENOMIC DNA]</scope>
    <source>
        <strain evidence="14 15">4Q3S-7</strain>
    </source>
</reference>
<keyword evidence="3" id="KW-0479">Metal-binding</keyword>
<dbReference type="InterPro" id="IPR027268">
    <property type="entry name" value="Peptidase_M4/M1_CTD_sf"/>
</dbReference>
<dbReference type="GO" id="GO:0004222">
    <property type="term" value="F:metalloendopeptidase activity"/>
    <property type="evidence" value="ECO:0007669"/>
    <property type="project" value="UniProtKB-UniRule"/>
</dbReference>
<dbReference type="GO" id="GO:0005576">
    <property type="term" value="C:extracellular region"/>
    <property type="evidence" value="ECO:0007669"/>
    <property type="project" value="UniProtKB-SubCell"/>
</dbReference>
<keyword evidence="6 9" id="KW-0862">Zinc</keyword>
<dbReference type="GO" id="GO:0006508">
    <property type="term" value="P:proteolysis"/>
    <property type="evidence" value="ECO:0007669"/>
    <property type="project" value="UniProtKB-KW"/>
</dbReference>
<evidence type="ECO:0000259" key="13">
    <source>
        <dbReference type="Pfam" id="PF07504"/>
    </source>
</evidence>
<dbReference type="Pfam" id="PF02868">
    <property type="entry name" value="Peptidase_M4_C"/>
    <property type="match status" value="1"/>
</dbReference>
<dbReference type="InterPro" id="IPR013856">
    <property type="entry name" value="Peptidase_M4_domain"/>
</dbReference>
<dbReference type="Proteomes" id="UP000281708">
    <property type="component" value="Unassembled WGS sequence"/>
</dbReference>
<feature type="region of interest" description="Disordered" evidence="10">
    <location>
        <begin position="41"/>
        <end position="81"/>
    </location>
</feature>
<dbReference type="CDD" id="cd09597">
    <property type="entry name" value="M4_TLP"/>
    <property type="match status" value="1"/>
</dbReference>
<feature type="active site" description="Proton donor" evidence="8">
    <location>
        <position position="447"/>
    </location>
</feature>
<dbReference type="Pfam" id="PF01447">
    <property type="entry name" value="Peptidase_M4"/>
    <property type="match status" value="1"/>
</dbReference>
<organism evidence="14 15">
    <name type="scientific">Nocardioides mangrovicus</name>
    <dbReference type="NCBI Taxonomy" id="2478913"/>
    <lineage>
        <taxon>Bacteria</taxon>
        <taxon>Bacillati</taxon>
        <taxon>Actinomycetota</taxon>
        <taxon>Actinomycetes</taxon>
        <taxon>Propionibacteriales</taxon>
        <taxon>Nocardioidaceae</taxon>
        <taxon>Nocardioides</taxon>
    </lineage>
</organism>
<dbReference type="Pfam" id="PF07504">
    <property type="entry name" value="FTP"/>
    <property type="match status" value="1"/>
</dbReference>
<evidence type="ECO:0000313" key="15">
    <source>
        <dbReference type="Proteomes" id="UP000281708"/>
    </source>
</evidence>
<keyword evidence="5 9" id="KW-0378">Hydrolase</keyword>
<sequence length="551" mass="57499">MPGDPGRHDKEGSTLRRAHLGTCAGAMGALVLGSLGLAGTPAQASGASDRARSDHGLSAHSADRSFGPSQERTAMKEARRSAKRVARQLKLGSGQRLVAKDVAQDVDGARHVHYDRTFHGLPVVGGDLVVHESKAGAPKRVSWAASRAIKVAKLTPRLKAAQVAGTGDRKVIYAAHHRPRLAWASKVTGTAKDGTPINDAVYTDARSGKRLGVDHLVKTDTGTGNSLYLGSVSLTTTAGGDGWNLVDGDRGGHATYDANNSESDAKGTLFTDADNTWGDGTTSDRQSAAVDAAYGAAKTWDYYLDTFGRNGIADDGQAAYSRVHYGNSYENAFWDDSCFCMTYGDGGSTFKPLVALDVAGHEMTHGVTANSAGLDYSGDAGGLNESTSDVFGTMVEFSANDANDPGDYLIGETIAKDGTWLRRMDDPSADGGSVNCYDSSTGDLDPHYSSGVGNHLFYLLAEGTGAKTIGGKAHDGETCDGTSLTGIGRDAAAAIWYRALTTYWTSTTTYPEAADGQVQAAKDLYGAGSTECEATVSAWSGVDVTPSTSCS</sequence>
<dbReference type="GO" id="GO:0046872">
    <property type="term" value="F:metal ion binding"/>
    <property type="evidence" value="ECO:0007669"/>
    <property type="project" value="UniProtKB-UniRule"/>
</dbReference>
<dbReference type="PROSITE" id="PS51318">
    <property type="entry name" value="TAT"/>
    <property type="match status" value="1"/>
</dbReference>
<feature type="compositionally biased region" description="Basic and acidic residues" evidence="10">
    <location>
        <begin position="49"/>
        <end position="63"/>
    </location>
</feature>
<dbReference type="InterPro" id="IPR006311">
    <property type="entry name" value="TAT_signal"/>
</dbReference>
<feature type="domain" description="Peptidase M4" evidence="11">
    <location>
        <begin position="221"/>
        <end position="368"/>
    </location>
</feature>
<dbReference type="Gene3D" id="3.10.170.10">
    <property type="match status" value="1"/>
</dbReference>
<dbReference type="InterPro" id="IPR011096">
    <property type="entry name" value="FTP_domain"/>
</dbReference>
<comment type="cofactor">
    <cofactor evidence="9">
        <name>Zn(2+)</name>
        <dbReference type="ChEBI" id="CHEBI:29105"/>
    </cofactor>
</comment>